<keyword evidence="8" id="KW-1185">Reference proteome</keyword>
<dbReference type="SUPFAM" id="SSF88659">
    <property type="entry name" value="Sigma3 and sigma4 domains of RNA polymerase sigma factors"/>
    <property type="match status" value="1"/>
</dbReference>
<keyword evidence="4" id="KW-0804">Transcription</keyword>
<dbReference type="InterPro" id="IPR013325">
    <property type="entry name" value="RNA_pol_sigma_r2"/>
</dbReference>
<evidence type="ECO:0000256" key="1">
    <source>
        <dbReference type="ARBA" id="ARBA00010641"/>
    </source>
</evidence>
<reference evidence="7 8" key="1">
    <citation type="submission" date="2013-09" db="EMBL/GenBank/DDBJ databases">
        <authorList>
            <person name="Zeng Z."/>
            <person name="Chen C."/>
        </authorList>
    </citation>
    <scope>NUCLEOTIDE SEQUENCE [LARGE SCALE GENOMIC DNA]</scope>
    <source>
        <strain evidence="7 8">F44-8</strain>
    </source>
</reference>
<dbReference type="InterPro" id="IPR007627">
    <property type="entry name" value="RNA_pol_sigma70_r2"/>
</dbReference>
<name>A0A0A2LL10_9FLAO</name>
<dbReference type="InterPro" id="IPR014284">
    <property type="entry name" value="RNA_pol_sigma-70_dom"/>
</dbReference>
<evidence type="ECO:0000313" key="7">
    <source>
        <dbReference type="EMBL" id="KGO79878.1"/>
    </source>
</evidence>
<evidence type="ECO:0000259" key="6">
    <source>
        <dbReference type="Pfam" id="PF08281"/>
    </source>
</evidence>
<keyword evidence="3" id="KW-0731">Sigma factor</keyword>
<dbReference type="InterPro" id="IPR013324">
    <property type="entry name" value="RNA_pol_sigma_r3/r4-like"/>
</dbReference>
<feature type="domain" description="RNA polymerase sigma factor 70 region 4 type 2" evidence="6">
    <location>
        <begin position="119"/>
        <end position="171"/>
    </location>
</feature>
<sequence>MKIIRLHTSDEAVIKKVLQGDSRAEKQLYDRYAAKMLGVCRMYIKDMHYAEDVMIQGFTRALDNLGRFRFEGSFEGWLRRIMVRESIDFLRQRTQLYFEDVTEVEVAPVITDNQDMDAELLQLLIDKLPEGYRTVLVMFAVEGYSHKEIAEMLNISENTSKSQLFKARKQLQEQLEKVRRIENER</sequence>
<evidence type="ECO:0000313" key="8">
    <source>
        <dbReference type="Proteomes" id="UP000030129"/>
    </source>
</evidence>
<dbReference type="Gene3D" id="1.10.10.10">
    <property type="entry name" value="Winged helix-like DNA-binding domain superfamily/Winged helix DNA-binding domain"/>
    <property type="match status" value="1"/>
</dbReference>
<dbReference type="GO" id="GO:0003677">
    <property type="term" value="F:DNA binding"/>
    <property type="evidence" value="ECO:0007669"/>
    <property type="project" value="InterPro"/>
</dbReference>
<gene>
    <name evidence="7" type="ORF">Q763_11775</name>
</gene>
<keyword evidence="2" id="KW-0805">Transcription regulation</keyword>
<dbReference type="CDD" id="cd06171">
    <property type="entry name" value="Sigma70_r4"/>
    <property type="match status" value="1"/>
</dbReference>
<dbReference type="InterPro" id="IPR036388">
    <property type="entry name" value="WH-like_DNA-bd_sf"/>
</dbReference>
<dbReference type="EMBL" id="JRLV01000014">
    <property type="protein sequence ID" value="KGO79878.1"/>
    <property type="molecule type" value="Genomic_DNA"/>
</dbReference>
<dbReference type="NCBIfam" id="TIGR02937">
    <property type="entry name" value="sigma70-ECF"/>
    <property type="match status" value="1"/>
</dbReference>
<dbReference type="STRING" id="1406840.Q763_11775"/>
<comment type="caution">
    <text evidence="7">The sequence shown here is derived from an EMBL/GenBank/DDBJ whole genome shotgun (WGS) entry which is preliminary data.</text>
</comment>
<dbReference type="PANTHER" id="PTHR43133:SF46">
    <property type="entry name" value="RNA POLYMERASE SIGMA-70 FACTOR ECF SUBFAMILY"/>
    <property type="match status" value="1"/>
</dbReference>
<feature type="domain" description="RNA polymerase sigma-70 region 2" evidence="5">
    <location>
        <begin position="28"/>
        <end position="94"/>
    </location>
</feature>
<evidence type="ECO:0000256" key="4">
    <source>
        <dbReference type="ARBA" id="ARBA00023163"/>
    </source>
</evidence>
<evidence type="ECO:0000259" key="5">
    <source>
        <dbReference type="Pfam" id="PF04542"/>
    </source>
</evidence>
<accession>A0A0A2LL10</accession>
<organism evidence="7 8">
    <name type="scientific">Flavobacterium beibuense F44-8</name>
    <dbReference type="NCBI Taxonomy" id="1406840"/>
    <lineage>
        <taxon>Bacteria</taxon>
        <taxon>Pseudomonadati</taxon>
        <taxon>Bacteroidota</taxon>
        <taxon>Flavobacteriia</taxon>
        <taxon>Flavobacteriales</taxon>
        <taxon>Flavobacteriaceae</taxon>
        <taxon>Flavobacterium</taxon>
    </lineage>
</organism>
<evidence type="ECO:0000256" key="3">
    <source>
        <dbReference type="ARBA" id="ARBA00023082"/>
    </source>
</evidence>
<dbReference type="PANTHER" id="PTHR43133">
    <property type="entry name" value="RNA POLYMERASE ECF-TYPE SIGMA FACTO"/>
    <property type="match status" value="1"/>
</dbReference>
<dbReference type="GO" id="GO:0016987">
    <property type="term" value="F:sigma factor activity"/>
    <property type="evidence" value="ECO:0007669"/>
    <property type="project" value="UniProtKB-KW"/>
</dbReference>
<comment type="similarity">
    <text evidence="1">Belongs to the sigma-70 factor family. ECF subfamily.</text>
</comment>
<dbReference type="AlphaFoldDB" id="A0A0A2LL10"/>
<dbReference type="Pfam" id="PF08281">
    <property type="entry name" value="Sigma70_r4_2"/>
    <property type="match status" value="1"/>
</dbReference>
<dbReference type="GO" id="GO:0006352">
    <property type="term" value="P:DNA-templated transcription initiation"/>
    <property type="evidence" value="ECO:0007669"/>
    <property type="project" value="InterPro"/>
</dbReference>
<dbReference type="InterPro" id="IPR039425">
    <property type="entry name" value="RNA_pol_sigma-70-like"/>
</dbReference>
<dbReference type="Gene3D" id="1.10.1740.10">
    <property type="match status" value="1"/>
</dbReference>
<dbReference type="eggNOG" id="COG1595">
    <property type="taxonomic scope" value="Bacteria"/>
</dbReference>
<evidence type="ECO:0000256" key="2">
    <source>
        <dbReference type="ARBA" id="ARBA00023015"/>
    </source>
</evidence>
<dbReference type="SUPFAM" id="SSF88946">
    <property type="entry name" value="Sigma2 domain of RNA polymerase sigma factors"/>
    <property type="match status" value="1"/>
</dbReference>
<proteinExistence type="inferred from homology"/>
<dbReference type="RefSeq" id="WP_035134621.1">
    <property type="nucleotide sequence ID" value="NZ_JRLV01000014.1"/>
</dbReference>
<protein>
    <submittedName>
        <fullName evidence="7">RNA polymerase sigma-70 factor</fullName>
    </submittedName>
</protein>
<dbReference type="Proteomes" id="UP000030129">
    <property type="component" value="Unassembled WGS sequence"/>
</dbReference>
<dbReference type="Pfam" id="PF04542">
    <property type="entry name" value="Sigma70_r2"/>
    <property type="match status" value="1"/>
</dbReference>
<dbReference type="InterPro" id="IPR013249">
    <property type="entry name" value="RNA_pol_sigma70_r4_t2"/>
</dbReference>